<comment type="caution">
    <text evidence="2">The sequence shown here is derived from an EMBL/GenBank/DDBJ whole genome shotgun (WGS) entry which is preliminary data.</text>
</comment>
<evidence type="ECO:0000259" key="1">
    <source>
        <dbReference type="Pfam" id="PF17107"/>
    </source>
</evidence>
<evidence type="ECO:0000313" key="3">
    <source>
        <dbReference type="Proteomes" id="UP001152592"/>
    </source>
</evidence>
<feature type="domain" description="NACHT-NTPase and P-loop NTPases N-terminal" evidence="1">
    <location>
        <begin position="6"/>
        <end position="59"/>
    </location>
</feature>
<dbReference type="EMBL" id="CAJVPD010000033">
    <property type="protein sequence ID" value="CAG8254230.1"/>
    <property type="molecule type" value="Genomic_DNA"/>
</dbReference>
<accession>A0A9W4N4V0</accession>
<sequence>MPSACTKYIRPAIEGCKDKAVQLDEIFWQIIGSHDAEQQYRKVTSGCRLEDLIKGILEHKIELVASLSFKDVANSKVDELKETLAKVQAIPISLSEEEANYSFCNKGNGWINMNTGTRPQYNNNGTGNQFNAPIHGLQLAK</sequence>
<proteinExistence type="predicted"/>
<dbReference type="OrthoDB" id="29221at2759"/>
<dbReference type="InterPro" id="IPR031352">
    <property type="entry name" value="SesA"/>
</dbReference>
<organism evidence="2 3">
    <name type="scientific">Penicillium salamii</name>
    <dbReference type="NCBI Taxonomy" id="1612424"/>
    <lineage>
        <taxon>Eukaryota</taxon>
        <taxon>Fungi</taxon>
        <taxon>Dikarya</taxon>
        <taxon>Ascomycota</taxon>
        <taxon>Pezizomycotina</taxon>
        <taxon>Eurotiomycetes</taxon>
        <taxon>Eurotiomycetidae</taxon>
        <taxon>Eurotiales</taxon>
        <taxon>Aspergillaceae</taxon>
        <taxon>Penicillium</taxon>
    </lineage>
</organism>
<dbReference type="Proteomes" id="UP001152592">
    <property type="component" value="Unassembled WGS sequence"/>
</dbReference>
<dbReference type="AlphaFoldDB" id="A0A9W4N4V0"/>
<gene>
    <name evidence="2" type="ORF">PSALAMII_LOCUS792</name>
</gene>
<name>A0A9W4N4V0_9EURO</name>
<reference evidence="2" key="1">
    <citation type="submission" date="2021-07" db="EMBL/GenBank/DDBJ databases">
        <authorList>
            <person name="Branca A.L. A."/>
        </authorList>
    </citation>
    <scope>NUCLEOTIDE SEQUENCE</scope>
</reference>
<protein>
    <recommendedName>
        <fullName evidence="1">NACHT-NTPase and P-loop NTPases N-terminal domain-containing protein</fullName>
    </recommendedName>
</protein>
<dbReference type="Pfam" id="PF17107">
    <property type="entry name" value="SesA"/>
    <property type="match status" value="1"/>
</dbReference>
<evidence type="ECO:0000313" key="2">
    <source>
        <dbReference type="EMBL" id="CAG8254230.1"/>
    </source>
</evidence>